<dbReference type="AlphaFoldDB" id="A0AAE0SD84"/>
<evidence type="ECO:0000313" key="4">
    <source>
        <dbReference type="Proteomes" id="UP001195483"/>
    </source>
</evidence>
<feature type="signal peptide" evidence="2">
    <location>
        <begin position="1"/>
        <end position="20"/>
    </location>
</feature>
<sequence length="80" mass="8163">MKSIAIISIGVFMMLGLSLADYGYGGGYGGFYPSHGGGYSGGGSGGFGLLLPLLLILILFPMLFNKEPSITVNVINATSG</sequence>
<dbReference type="Proteomes" id="UP001195483">
    <property type="component" value="Unassembled WGS sequence"/>
</dbReference>
<feature type="chain" id="PRO_5041926580" description="Glycine-rich protein" evidence="2">
    <location>
        <begin position="21"/>
        <end position="80"/>
    </location>
</feature>
<keyword evidence="2" id="KW-0732">Signal</keyword>
<accession>A0AAE0SD84</accession>
<reference evidence="3" key="2">
    <citation type="journal article" date="2021" name="Genome Biol. Evol.">
        <title>Developing a high-quality reference genome for a parasitic bivalve with doubly uniparental inheritance (Bivalvia: Unionida).</title>
        <authorList>
            <person name="Smith C.H."/>
        </authorList>
    </citation>
    <scope>NUCLEOTIDE SEQUENCE</scope>
    <source>
        <strain evidence="3">CHS0354</strain>
        <tissue evidence="3">Mantle</tissue>
    </source>
</reference>
<reference evidence="3" key="3">
    <citation type="submission" date="2023-05" db="EMBL/GenBank/DDBJ databases">
        <authorList>
            <person name="Smith C.H."/>
        </authorList>
    </citation>
    <scope>NUCLEOTIDE SEQUENCE</scope>
    <source>
        <strain evidence="3">CHS0354</strain>
        <tissue evidence="3">Mantle</tissue>
    </source>
</reference>
<name>A0AAE0SD84_9BIVA</name>
<reference evidence="3" key="1">
    <citation type="journal article" date="2021" name="Genome Biol. Evol.">
        <title>A High-Quality Reference Genome for a Parasitic Bivalve with Doubly Uniparental Inheritance (Bivalvia: Unionida).</title>
        <authorList>
            <person name="Smith C.H."/>
        </authorList>
    </citation>
    <scope>NUCLEOTIDE SEQUENCE</scope>
    <source>
        <strain evidence="3">CHS0354</strain>
    </source>
</reference>
<organism evidence="3 4">
    <name type="scientific">Potamilus streckersoni</name>
    <dbReference type="NCBI Taxonomy" id="2493646"/>
    <lineage>
        <taxon>Eukaryota</taxon>
        <taxon>Metazoa</taxon>
        <taxon>Spiralia</taxon>
        <taxon>Lophotrochozoa</taxon>
        <taxon>Mollusca</taxon>
        <taxon>Bivalvia</taxon>
        <taxon>Autobranchia</taxon>
        <taxon>Heteroconchia</taxon>
        <taxon>Palaeoheterodonta</taxon>
        <taxon>Unionida</taxon>
        <taxon>Unionoidea</taxon>
        <taxon>Unionidae</taxon>
        <taxon>Ambleminae</taxon>
        <taxon>Lampsilini</taxon>
        <taxon>Potamilus</taxon>
    </lineage>
</organism>
<keyword evidence="1" id="KW-0472">Membrane</keyword>
<evidence type="ECO:0000256" key="1">
    <source>
        <dbReference type="SAM" id="Phobius"/>
    </source>
</evidence>
<keyword evidence="4" id="KW-1185">Reference proteome</keyword>
<protein>
    <recommendedName>
        <fullName evidence="5">Glycine-rich protein</fullName>
    </recommendedName>
</protein>
<gene>
    <name evidence="3" type="ORF">CHS0354_034907</name>
</gene>
<evidence type="ECO:0000256" key="2">
    <source>
        <dbReference type="SAM" id="SignalP"/>
    </source>
</evidence>
<dbReference type="EMBL" id="JAEAOA010002053">
    <property type="protein sequence ID" value="KAK3589895.1"/>
    <property type="molecule type" value="Genomic_DNA"/>
</dbReference>
<evidence type="ECO:0008006" key="5">
    <source>
        <dbReference type="Google" id="ProtNLM"/>
    </source>
</evidence>
<keyword evidence="1" id="KW-1133">Transmembrane helix</keyword>
<feature type="transmembrane region" description="Helical" evidence="1">
    <location>
        <begin position="44"/>
        <end position="64"/>
    </location>
</feature>
<comment type="caution">
    <text evidence="3">The sequence shown here is derived from an EMBL/GenBank/DDBJ whole genome shotgun (WGS) entry which is preliminary data.</text>
</comment>
<proteinExistence type="predicted"/>
<evidence type="ECO:0000313" key="3">
    <source>
        <dbReference type="EMBL" id="KAK3589895.1"/>
    </source>
</evidence>
<keyword evidence="1" id="KW-0812">Transmembrane</keyword>